<dbReference type="Proteomes" id="UP001488838">
    <property type="component" value="Unassembled WGS sequence"/>
</dbReference>
<evidence type="ECO:0000313" key="1">
    <source>
        <dbReference type="EMBL" id="KAK7807769.1"/>
    </source>
</evidence>
<name>A0AAW0I0C7_MYOGA</name>
<proteinExistence type="predicted"/>
<sequence>MPRTSGDIGSHILVGPAIPKGLRYWRQNVATFTGIGFLLFSVLFHCPGLQSPGPHYERGNDEGPYSEEFSEKEVPISTHDMRLPGLNIKHLDQPSHWAALKTSLETLAGARSRGGTYAEHGVQHSCYFYRMMLEVMVQKQWGLPPVMSLPKKTTLDFHSCESKEACSAVNDAIGRQRQADLSEFNTGLVYKANSRSNTHSSNTEYLQSKGITVVLKTNGKVKTVRSGALRKIREIQIKMHQNLKAIYLYPLDADIIPAYALSRLQKLFILPSTPQKGQIFSDRSGRNPALPSKFCVIDLSRPSLIATECPFGCPLKVYFPPVGCGIFKGRVHYSYEMQIYNVKSFLYFNFIEEEGQEVSEGLPPSKRVQKNVNPTCPPHLGTKVAFGRESWGPEREVAVVHTHLPFLRSSGQRLRTRTETD</sequence>
<evidence type="ECO:0000313" key="2">
    <source>
        <dbReference type="Proteomes" id="UP001488838"/>
    </source>
</evidence>
<protein>
    <submittedName>
        <fullName evidence="1">Uncharacterized protein</fullName>
    </submittedName>
</protein>
<reference evidence="1 2" key="1">
    <citation type="journal article" date="2023" name="bioRxiv">
        <title>Conserved and derived expression patterns and positive selection on dental genes reveal complex evolutionary context of ever-growing rodent molars.</title>
        <authorList>
            <person name="Calamari Z.T."/>
            <person name="Song A."/>
            <person name="Cohen E."/>
            <person name="Akter M."/>
            <person name="Roy R.D."/>
            <person name="Hallikas O."/>
            <person name="Christensen M.M."/>
            <person name="Li P."/>
            <person name="Marangoni P."/>
            <person name="Jernvall J."/>
            <person name="Klein O.D."/>
        </authorList>
    </citation>
    <scope>NUCLEOTIDE SEQUENCE [LARGE SCALE GENOMIC DNA]</scope>
    <source>
        <strain evidence="1">V071</strain>
    </source>
</reference>
<keyword evidence="2" id="KW-1185">Reference proteome</keyword>
<organism evidence="1 2">
    <name type="scientific">Myodes glareolus</name>
    <name type="common">Bank vole</name>
    <name type="synonym">Clethrionomys glareolus</name>
    <dbReference type="NCBI Taxonomy" id="447135"/>
    <lineage>
        <taxon>Eukaryota</taxon>
        <taxon>Metazoa</taxon>
        <taxon>Chordata</taxon>
        <taxon>Craniata</taxon>
        <taxon>Vertebrata</taxon>
        <taxon>Euteleostomi</taxon>
        <taxon>Mammalia</taxon>
        <taxon>Eutheria</taxon>
        <taxon>Euarchontoglires</taxon>
        <taxon>Glires</taxon>
        <taxon>Rodentia</taxon>
        <taxon>Myomorpha</taxon>
        <taxon>Muroidea</taxon>
        <taxon>Cricetidae</taxon>
        <taxon>Arvicolinae</taxon>
        <taxon>Myodes</taxon>
    </lineage>
</organism>
<dbReference type="EMBL" id="JBBHLL010000261">
    <property type="protein sequence ID" value="KAK7807769.1"/>
    <property type="molecule type" value="Genomic_DNA"/>
</dbReference>
<dbReference type="AlphaFoldDB" id="A0AAW0I0C7"/>
<gene>
    <name evidence="1" type="ORF">U0070_000084</name>
</gene>
<comment type="caution">
    <text evidence="1">The sequence shown here is derived from an EMBL/GenBank/DDBJ whole genome shotgun (WGS) entry which is preliminary data.</text>
</comment>
<accession>A0AAW0I0C7</accession>